<keyword evidence="4" id="KW-0964">Secreted</keyword>
<dbReference type="GO" id="GO:0030572">
    <property type="term" value="F:phosphatidyltransferase activity"/>
    <property type="evidence" value="ECO:0007669"/>
    <property type="project" value="UniProtKB-ARBA"/>
</dbReference>
<reference evidence="6 7" key="1">
    <citation type="submission" date="2015-06" db="EMBL/GenBank/DDBJ databases">
        <authorList>
            <person name="Zeng Y."/>
            <person name="Huang Y."/>
        </authorList>
    </citation>
    <scope>NUCLEOTIDE SEQUENCE [LARGE SCALE GENOMIC DNA]</scope>
    <source>
        <strain evidence="6 7">PQ-2</strain>
    </source>
</reference>
<evidence type="ECO:0000256" key="2">
    <source>
        <dbReference type="ARBA" id="ARBA00004613"/>
    </source>
</evidence>
<dbReference type="Proteomes" id="UP000035287">
    <property type="component" value="Chromosome"/>
</dbReference>
<dbReference type="InterPro" id="IPR025202">
    <property type="entry name" value="PLD-like_dom"/>
</dbReference>
<keyword evidence="7" id="KW-1185">Reference proteome</keyword>
<dbReference type="RefSeq" id="WP_047819786.1">
    <property type="nucleotide sequence ID" value="NZ_CP011770.1"/>
</dbReference>
<sequence>MISFILMLIILSTMLIVALKIANPLPSRSVLPDDPPRAPGSGSLHKQVAEFAEGRDGETALFMLTDGIDAFAMRLAMAQRAERTIDAQYYIWEDDLSGRILLAAIVAAADRGVRVRLLIDDNPTAGLDPMWAGIVAHPNIAVRLFNPLVIRNARPLNYLFDFSRLNRRMHNKSFTIDAAATVVGGRNVGDAYFGAKDDGLFIDVDALAIGDVVDEVSSEFEEYWASESAYPAESILATEGARSLAKLRQPVYPDQEKATAYREAASAALTTLQLDDPVDAFVWAPVRLVYDSPTKGLGKAKRESLLAVQIAPLFKSAQRKLDLVSGYFVPGDQGTKLLTDLARRGVKMRIATNSIQVTDVPVVHAGYVPYRPVLLAAGANLYEARPLTDSDGRARSLGQTRFSGGGESVHAKTFQIDERIFFVGSFNFDPRSALLNCEMGLVIDSSQLAKGLADVLDRRLSESAYEVTLDGDTRLAWHGEINGQNHIWHKEPGTTAVGRATVSFLSKLPIHWML</sequence>
<dbReference type="InterPro" id="IPR001736">
    <property type="entry name" value="PLipase_D/transphosphatidylase"/>
</dbReference>
<dbReference type="PANTHER" id="PTHR21248:SF12">
    <property type="entry name" value="CARDIOLIPIN SYNTHASE C"/>
    <property type="match status" value="1"/>
</dbReference>
<dbReference type="PATRIC" id="fig|1348774.3.peg.530"/>
<gene>
    <name evidence="6" type="ORF">AB433_02520</name>
</gene>
<comment type="subcellular location">
    <subcellularLocation>
        <location evidence="2">Secreted</location>
    </subcellularLocation>
</comment>
<dbReference type="PANTHER" id="PTHR21248">
    <property type="entry name" value="CARDIOLIPIN SYNTHASE"/>
    <property type="match status" value="1"/>
</dbReference>
<dbReference type="Pfam" id="PF13091">
    <property type="entry name" value="PLDc_2"/>
    <property type="match status" value="2"/>
</dbReference>
<name>A0A0G3XD54_9SPHN</name>
<evidence type="ECO:0000256" key="3">
    <source>
        <dbReference type="ARBA" id="ARBA00018392"/>
    </source>
</evidence>
<dbReference type="PROSITE" id="PS50035">
    <property type="entry name" value="PLD"/>
    <property type="match status" value="2"/>
</dbReference>
<evidence type="ECO:0000313" key="7">
    <source>
        <dbReference type="Proteomes" id="UP000035287"/>
    </source>
</evidence>
<dbReference type="STRING" id="1348774.AB433_02520"/>
<dbReference type="EMBL" id="CP011770">
    <property type="protein sequence ID" value="AKM09092.1"/>
    <property type="molecule type" value="Genomic_DNA"/>
</dbReference>
<comment type="function">
    <text evidence="1">Could be a virulence factor.</text>
</comment>
<dbReference type="GO" id="GO:0032049">
    <property type="term" value="P:cardiolipin biosynthetic process"/>
    <property type="evidence" value="ECO:0007669"/>
    <property type="project" value="UniProtKB-ARBA"/>
</dbReference>
<dbReference type="AlphaFoldDB" id="A0A0G3XD54"/>
<organism evidence="6 7">
    <name type="scientific">Croceicoccus naphthovorans</name>
    <dbReference type="NCBI Taxonomy" id="1348774"/>
    <lineage>
        <taxon>Bacteria</taxon>
        <taxon>Pseudomonadati</taxon>
        <taxon>Pseudomonadota</taxon>
        <taxon>Alphaproteobacteria</taxon>
        <taxon>Sphingomonadales</taxon>
        <taxon>Erythrobacteraceae</taxon>
        <taxon>Croceicoccus</taxon>
    </lineage>
</organism>
<evidence type="ECO:0000256" key="4">
    <source>
        <dbReference type="ARBA" id="ARBA00022525"/>
    </source>
</evidence>
<evidence type="ECO:0000256" key="1">
    <source>
        <dbReference type="ARBA" id="ARBA00003145"/>
    </source>
</evidence>
<accession>A0A0G3XD54</accession>
<dbReference type="KEGG" id="cna:AB433_02520"/>
<dbReference type="CDD" id="cd09111">
    <property type="entry name" value="PLDc_ymdC_like_1"/>
    <property type="match status" value="1"/>
</dbReference>
<dbReference type="GO" id="GO:0005576">
    <property type="term" value="C:extracellular region"/>
    <property type="evidence" value="ECO:0007669"/>
    <property type="project" value="UniProtKB-SubCell"/>
</dbReference>
<dbReference type="CDD" id="cd09113">
    <property type="entry name" value="PLDc_ymdC_like_2"/>
    <property type="match status" value="1"/>
</dbReference>
<dbReference type="SUPFAM" id="SSF56024">
    <property type="entry name" value="Phospholipase D/nuclease"/>
    <property type="match status" value="2"/>
</dbReference>
<evidence type="ECO:0000313" key="6">
    <source>
        <dbReference type="EMBL" id="AKM09092.1"/>
    </source>
</evidence>
<dbReference type="Gene3D" id="3.30.870.10">
    <property type="entry name" value="Endonuclease Chain A"/>
    <property type="match status" value="2"/>
</dbReference>
<protein>
    <recommendedName>
        <fullName evidence="3">Phospholipase D</fullName>
    </recommendedName>
    <alternativeName>
        <fullName evidence="5">Choline phosphatase</fullName>
    </alternativeName>
</protein>
<proteinExistence type="predicted"/>
<dbReference type="SMART" id="SM00155">
    <property type="entry name" value="PLDc"/>
    <property type="match status" value="2"/>
</dbReference>
<evidence type="ECO:0000256" key="5">
    <source>
        <dbReference type="ARBA" id="ARBA00029594"/>
    </source>
</evidence>